<accession>A0A5P2QUI2</accession>
<protein>
    <submittedName>
        <fullName evidence="1">Uncharacterized protein</fullName>
    </submittedName>
</protein>
<reference evidence="1 2" key="1">
    <citation type="submission" date="2019-09" db="EMBL/GenBank/DDBJ databases">
        <title>FDA dAtabase for Regulatory Grade micrObial Sequences (FDA-ARGOS): Supporting development and validation of Infectious Disease Dx tests.</title>
        <authorList>
            <person name="Sciortino C."/>
            <person name="Tallon L."/>
            <person name="Sadzewicz L."/>
            <person name="Vavikolanu K."/>
            <person name="Mehta A."/>
            <person name="Aluvathingal J."/>
            <person name="Nadendla S."/>
            <person name="Nandy P."/>
            <person name="Geyer C."/>
            <person name="Yan Y."/>
            <person name="Sichtig H."/>
        </authorList>
    </citation>
    <scope>NUCLEOTIDE SEQUENCE [LARGE SCALE GENOMIC DNA]</scope>
    <source>
        <strain evidence="1 2">FDAARGOS_643</strain>
    </source>
</reference>
<dbReference type="RefSeq" id="WP_150351201.1">
    <property type="nucleotide sequence ID" value="NZ_CP038095.1"/>
</dbReference>
<dbReference type="Proteomes" id="UP000324507">
    <property type="component" value="Chromosome"/>
</dbReference>
<sequence>MTDTPNTTTFGHVALHYGKPEDGPLTAKLFKLMGFVTREEIAYPDGTVFYHFLVDPHATNKGDGILYLAPLKDVPRALYEAIRSTFRADQPDEDKVVSDYRAAARENPEFGFHVGFLKSSLEELEEIVQRVQHAVETDPEFKGRVEVILNRAKPGTPEIDARMDASPVFRDVTRHTFGRNGVQAFVKTNLLAGPPLGDAVVIEFDYVFPEYETNMLTKSFD</sequence>
<organism evidence="1 2">
    <name type="scientific">Paracoccus yeei</name>
    <dbReference type="NCBI Taxonomy" id="147645"/>
    <lineage>
        <taxon>Bacteria</taxon>
        <taxon>Pseudomonadati</taxon>
        <taxon>Pseudomonadota</taxon>
        <taxon>Alphaproteobacteria</taxon>
        <taxon>Rhodobacterales</taxon>
        <taxon>Paracoccaceae</taxon>
        <taxon>Paracoccus</taxon>
    </lineage>
</organism>
<dbReference type="AlphaFoldDB" id="A0A5P2QUI2"/>
<gene>
    <name evidence="1" type="ORF">FOB51_16380</name>
</gene>
<name>A0A5P2QUI2_9RHOB</name>
<proteinExistence type="predicted"/>
<evidence type="ECO:0000313" key="1">
    <source>
        <dbReference type="EMBL" id="QEU09450.1"/>
    </source>
</evidence>
<evidence type="ECO:0000313" key="2">
    <source>
        <dbReference type="Proteomes" id="UP000324507"/>
    </source>
</evidence>
<dbReference type="EMBL" id="CP044081">
    <property type="protein sequence ID" value="QEU09450.1"/>
    <property type="molecule type" value="Genomic_DNA"/>
</dbReference>